<name>A0A520XAT5_9DELT</name>
<dbReference type="EMBL" id="SHMQ01000020">
    <property type="protein sequence ID" value="RZV38347.1"/>
    <property type="molecule type" value="Genomic_DNA"/>
</dbReference>
<comment type="caution">
    <text evidence="2">The sequence shown here is derived from an EMBL/GenBank/DDBJ whole genome shotgun (WGS) entry which is preliminary data.</text>
</comment>
<feature type="chain" id="PRO_5021729199" evidence="1">
    <location>
        <begin position="22"/>
        <end position="174"/>
    </location>
</feature>
<reference evidence="2 3" key="1">
    <citation type="submission" date="2019-01" db="EMBL/GenBank/DDBJ databases">
        <title>Insights into ecological role of a new deltaproteobacterial order Candidatus Sinidesulfobacterales (Sva0485) by metagenomics and metatranscriptomics.</title>
        <authorList>
            <person name="Tan S."/>
            <person name="Liu J."/>
            <person name="Fang Y."/>
            <person name="Hedlund B."/>
            <person name="Lian Z.-H."/>
            <person name="Huang L.-Y."/>
            <person name="Li J.-T."/>
            <person name="Huang L.-N."/>
            <person name="Li W.-J."/>
            <person name="Jiang H.-C."/>
            <person name="Dong H.-L."/>
            <person name="Shu W.-S."/>
        </authorList>
    </citation>
    <scope>NUCLEOTIDE SEQUENCE [LARGE SCALE GENOMIC DNA]</scope>
    <source>
        <strain evidence="2">AP4</strain>
    </source>
</reference>
<dbReference type="AlphaFoldDB" id="A0A520XAT5"/>
<proteinExistence type="predicted"/>
<evidence type="ECO:0000313" key="3">
    <source>
        <dbReference type="Proteomes" id="UP000322454"/>
    </source>
</evidence>
<keyword evidence="1" id="KW-0732">Signal</keyword>
<accession>A0A520XAT5</accession>
<feature type="signal peptide" evidence="1">
    <location>
        <begin position="1"/>
        <end position="21"/>
    </location>
</feature>
<dbReference type="Proteomes" id="UP000322454">
    <property type="component" value="Unassembled WGS sequence"/>
</dbReference>
<evidence type="ECO:0000256" key="1">
    <source>
        <dbReference type="SAM" id="SignalP"/>
    </source>
</evidence>
<gene>
    <name evidence="2" type="ORF">EVJ48_07290</name>
</gene>
<evidence type="ECO:0000313" key="2">
    <source>
        <dbReference type="EMBL" id="RZV38347.1"/>
    </source>
</evidence>
<organism evidence="2 3">
    <name type="scientific">Candidatus Acidulodesulfobacterium acidiphilum</name>
    <dbReference type="NCBI Taxonomy" id="2597224"/>
    <lineage>
        <taxon>Bacteria</taxon>
        <taxon>Deltaproteobacteria</taxon>
        <taxon>Candidatus Acidulodesulfobacterales</taxon>
        <taxon>Candidatus Acidulodesulfobacterium</taxon>
    </lineage>
</organism>
<protein>
    <submittedName>
        <fullName evidence="2">Uncharacterized protein</fullName>
    </submittedName>
</protein>
<sequence length="174" mass="19527">MKLFIYLIALMSFFAFGGVNANAMLNSQEQSNAPASSNNSSNQYDAPAARPTMHSNNYYANKPVKLHVSPAHIKIVKKVVSKAVNALAKKNYTKFIKTTSSSFKKNITKTNFDKVSNSLNNKLQLKNGYNIQYMTALKLSGVKFYVWKLLLKSGRFIYIKTVIKNNKINGLSFI</sequence>